<sequence>MYCLIVWDKELAATGQDGCLDKVEIPKNLAHFFFQLDAEEFPALSSLSFDDYDMFSTSQMDSLISELVAAAHIEPRLLSSIEIMVEKILEAKSLRKSVLFDPFRIS</sequence>
<protein>
    <submittedName>
        <fullName evidence="1">Uncharacterized protein</fullName>
    </submittedName>
</protein>
<comment type="caution">
    <text evidence="1">The sequence shown here is derived from an EMBL/GenBank/DDBJ whole genome shotgun (WGS) entry which is preliminary data.</text>
</comment>
<gene>
    <name evidence="1" type="ORF">FHK92_07800</name>
</gene>
<dbReference type="RefSeq" id="WP_181287514.1">
    <property type="nucleotide sequence ID" value="NZ_VDLV01000010.1"/>
</dbReference>
<dbReference type="Proteomes" id="UP000572407">
    <property type="component" value="Unassembled WGS sequence"/>
</dbReference>
<accession>A0A7V8RJM2</accession>
<evidence type="ECO:0000313" key="1">
    <source>
        <dbReference type="EMBL" id="MBA1377716.1"/>
    </source>
</evidence>
<reference evidence="1 2" key="1">
    <citation type="submission" date="2019-06" db="EMBL/GenBank/DDBJ databases">
        <title>Analysis of the biodiversity of Brassica napus bacterial endophytes for the selection of potential efficient biofertilizers for rapeseed crops.</title>
        <authorList>
            <person name="Jimenez-Gomez A."/>
            <person name="Saati-Santamaria Z."/>
            <person name="Menendez E."/>
            <person name="Rivas R."/>
            <person name="Mateos P.F."/>
            <person name="Velazquez E."/>
            <person name="Garcia-Fraile P."/>
        </authorList>
    </citation>
    <scope>NUCLEOTIDE SEQUENCE [LARGE SCALE GENOMIC DNA]</scope>
    <source>
        <strain evidence="1 2">CDVBN10</strain>
    </source>
</reference>
<dbReference type="AlphaFoldDB" id="A0A7V8RJM2"/>
<evidence type="ECO:0000313" key="2">
    <source>
        <dbReference type="Proteomes" id="UP000572407"/>
    </source>
</evidence>
<organism evidence="1 2">
    <name type="scientific">Pseudomonas brassicacearum subsp. neoaurantiaca</name>
    <dbReference type="NCBI Taxonomy" id="494916"/>
    <lineage>
        <taxon>Bacteria</taxon>
        <taxon>Pseudomonadati</taxon>
        <taxon>Pseudomonadota</taxon>
        <taxon>Gammaproteobacteria</taxon>
        <taxon>Pseudomonadales</taxon>
        <taxon>Pseudomonadaceae</taxon>
        <taxon>Pseudomonas</taxon>
    </lineage>
</organism>
<dbReference type="EMBL" id="VDLV01000010">
    <property type="protein sequence ID" value="MBA1377716.1"/>
    <property type="molecule type" value="Genomic_DNA"/>
</dbReference>
<name>A0A7V8RJM2_9PSED</name>
<proteinExistence type="predicted"/>